<evidence type="ECO:0000313" key="8">
    <source>
        <dbReference type="Proteomes" id="UP000183263"/>
    </source>
</evidence>
<dbReference type="InterPro" id="IPR013154">
    <property type="entry name" value="ADH-like_N"/>
</dbReference>
<proteinExistence type="predicted"/>
<dbReference type="PANTHER" id="PTHR43401">
    <property type="entry name" value="L-THREONINE 3-DEHYDROGENASE"/>
    <property type="match status" value="1"/>
</dbReference>
<evidence type="ECO:0000259" key="6">
    <source>
        <dbReference type="Pfam" id="PF16912"/>
    </source>
</evidence>
<keyword evidence="2" id="KW-0479">Metal-binding</keyword>
<evidence type="ECO:0000256" key="3">
    <source>
        <dbReference type="ARBA" id="ARBA00022833"/>
    </source>
</evidence>
<evidence type="ECO:0000259" key="5">
    <source>
        <dbReference type="Pfam" id="PF08240"/>
    </source>
</evidence>
<dbReference type="InterPro" id="IPR036291">
    <property type="entry name" value="NAD(P)-bd_dom_sf"/>
</dbReference>
<dbReference type="SUPFAM" id="SSF50129">
    <property type="entry name" value="GroES-like"/>
    <property type="match status" value="1"/>
</dbReference>
<dbReference type="InterPro" id="IPR002328">
    <property type="entry name" value="ADH_Zn_CS"/>
</dbReference>
<protein>
    <submittedName>
        <fullName evidence="7">Threonine dehydrogenase</fullName>
    </submittedName>
</protein>
<organism evidence="7 8">
    <name type="scientific">Rhodococcus triatomae</name>
    <dbReference type="NCBI Taxonomy" id="300028"/>
    <lineage>
        <taxon>Bacteria</taxon>
        <taxon>Bacillati</taxon>
        <taxon>Actinomycetota</taxon>
        <taxon>Actinomycetes</taxon>
        <taxon>Mycobacteriales</taxon>
        <taxon>Nocardiaceae</taxon>
        <taxon>Rhodococcus</taxon>
    </lineage>
</organism>
<dbReference type="EMBL" id="FNDN01000004">
    <property type="protein sequence ID" value="SDH91137.1"/>
    <property type="molecule type" value="Genomic_DNA"/>
</dbReference>
<dbReference type="Proteomes" id="UP000183263">
    <property type="component" value="Unassembled WGS sequence"/>
</dbReference>
<name>A0A1G8G9S4_9NOCA</name>
<dbReference type="GO" id="GO:0008270">
    <property type="term" value="F:zinc ion binding"/>
    <property type="evidence" value="ECO:0007669"/>
    <property type="project" value="InterPro"/>
</dbReference>
<evidence type="ECO:0000256" key="2">
    <source>
        <dbReference type="ARBA" id="ARBA00022723"/>
    </source>
</evidence>
<feature type="domain" description="Alcohol dehydrogenase-like N-terminal" evidence="5">
    <location>
        <begin position="23"/>
        <end position="137"/>
    </location>
</feature>
<dbReference type="Pfam" id="PF16912">
    <property type="entry name" value="Glu_dehyd_C"/>
    <property type="match status" value="1"/>
</dbReference>
<dbReference type="Gene3D" id="3.90.180.10">
    <property type="entry name" value="Medium-chain alcohol dehydrogenases, catalytic domain"/>
    <property type="match status" value="2"/>
</dbReference>
<dbReference type="PANTHER" id="PTHR43401:SF2">
    <property type="entry name" value="L-THREONINE 3-DEHYDROGENASE"/>
    <property type="match status" value="1"/>
</dbReference>
<accession>A0A1G8G9S4</accession>
<keyword evidence="3" id="KW-0862">Zinc</keyword>
<evidence type="ECO:0000313" key="7">
    <source>
        <dbReference type="EMBL" id="SDH91137.1"/>
    </source>
</evidence>
<feature type="domain" description="Glucose dehydrogenase C-terminal" evidence="6">
    <location>
        <begin position="151"/>
        <end position="333"/>
    </location>
</feature>
<evidence type="ECO:0000256" key="1">
    <source>
        <dbReference type="ARBA" id="ARBA00001947"/>
    </source>
</evidence>
<dbReference type="Pfam" id="PF08240">
    <property type="entry name" value="ADH_N"/>
    <property type="match status" value="1"/>
</dbReference>
<dbReference type="InterPro" id="IPR031640">
    <property type="entry name" value="Glu_dehyd_C"/>
</dbReference>
<reference evidence="7 8" key="1">
    <citation type="submission" date="2016-10" db="EMBL/GenBank/DDBJ databases">
        <authorList>
            <person name="de Groot N.N."/>
        </authorList>
    </citation>
    <scope>NUCLEOTIDE SEQUENCE [LARGE SCALE GENOMIC DNA]</scope>
    <source>
        <strain evidence="7 8">DSM 44892</strain>
    </source>
</reference>
<dbReference type="InterPro" id="IPR050129">
    <property type="entry name" value="Zn_alcohol_dh"/>
</dbReference>
<dbReference type="SUPFAM" id="SSF51735">
    <property type="entry name" value="NAD(P)-binding Rossmann-fold domains"/>
    <property type="match status" value="1"/>
</dbReference>
<gene>
    <name evidence="7" type="ORF">SAMN05444695_10419</name>
</gene>
<dbReference type="PROSITE" id="PS00059">
    <property type="entry name" value="ADH_ZINC"/>
    <property type="match status" value="1"/>
</dbReference>
<comment type="cofactor">
    <cofactor evidence="1">
        <name>Zn(2+)</name>
        <dbReference type="ChEBI" id="CHEBI:29105"/>
    </cofactor>
</comment>
<dbReference type="Gene3D" id="3.40.50.720">
    <property type="entry name" value="NAD(P)-binding Rossmann-like Domain"/>
    <property type="match status" value="2"/>
</dbReference>
<dbReference type="InterPro" id="IPR011032">
    <property type="entry name" value="GroES-like_sf"/>
</dbReference>
<keyword evidence="8" id="KW-1185">Reference proteome</keyword>
<keyword evidence="4" id="KW-0560">Oxidoreductase</keyword>
<dbReference type="OrthoDB" id="9797931at2"/>
<evidence type="ECO:0000256" key="4">
    <source>
        <dbReference type="ARBA" id="ARBA00023002"/>
    </source>
</evidence>
<dbReference type="AlphaFoldDB" id="A0A1G8G9S4"/>
<sequence length="334" mass="35030">MRTAVIDAPRSLSVISASRPTVGPRDVLVRIAYVGLCGTDLELAHGTSQYLVDGRASYPHRFGHEWVGSVVTTGVAVDDLAVGEVVTGSTMIHCQSCRECSAGRRNLCSGLCEVGLYGWPGAAADFLAMPRHAVVSLGRPDGGPRPAHVLIEPLVTVLEALAHTELAPGTTVLVVGAGTIGSLAAVVLSRYPVTVEILEPGALPHLDPLSYRRHHRSPSEVASRAYDVVVECSGAPGMLGESLRAAVPGGLCLLVGVAVGAESVDPAVIALDGLRIVGVRHGVDHYHRAARLVTESGAQFDALVDEVVPLRQVDRAFALLERGRTRPKVVIDLG</sequence>
<dbReference type="GO" id="GO:0016491">
    <property type="term" value="F:oxidoreductase activity"/>
    <property type="evidence" value="ECO:0007669"/>
    <property type="project" value="UniProtKB-KW"/>
</dbReference>